<feature type="region of interest" description="Disordered" evidence="1">
    <location>
        <begin position="4517"/>
        <end position="4545"/>
    </location>
</feature>
<feature type="domain" description="DUF7507" evidence="4">
    <location>
        <begin position="795"/>
        <end position="893"/>
    </location>
</feature>
<feature type="domain" description="DUF7507" evidence="4">
    <location>
        <begin position="4026"/>
        <end position="4118"/>
    </location>
</feature>
<feature type="domain" description="DUF7507" evidence="4">
    <location>
        <begin position="2467"/>
        <end position="2585"/>
    </location>
</feature>
<dbReference type="InterPro" id="IPR001434">
    <property type="entry name" value="OmcB-like_DUF11"/>
</dbReference>
<feature type="domain" description="DUF11" evidence="3">
    <location>
        <begin position="5831"/>
        <end position="5935"/>
    </location>
</feature>
<feature type="domain" description="DUF7507" evidence="4">
    <location>
        <begin position="5256"/>
        <end position="5358"/>
    </location>
</feature>
<feature type="domain" description="DUF7507" evidence="4">
    <location>
        <begin position="683"/>
        <end position="787"/>
    </location>
</feature>
<feature type="domain" description="DUF7507" evidence="4">
    <location>
        <begin position="1716"/>
        <end position="1816"/>
    </location>
</feature>
<feature type="compositionally biased region" description="Low complexity" evidence="1">
    <location>
        <begin position="3144"/>
        <end position="3154"/>
    </location>
</feature>
<feature type="domain" description="DUF7507" evidence="4">
    <location>
        <begin position="2752"/>
        <end position="2871"/>
    </location>
</feature>
<feature type="domain" description="DUF7507" evidence="4">
    <location>
        <begin position="1363"/>
        <end position="1456"/>
    </location>
</feature>
<feature type="domain" description="DUF7507" evidence="4">
    <location>
        <begin position="3169"/>
        <end position="3282"/>
    </location>
</feature>
<protein>
    <submittedName>
        <fullName evidence="5">Putative repeat protein (TIGR01451 family)</fullName>
    </submittedName>
</protein>
<feature type="signal peptide" evidence="2">
    <location>
        <begin position="1"/>
        <end position="29"/>
    </location>
</feature>
<feature type="domain" description="DUF7507" evidence="4">
    <location>
        <begin position="1841"/>
        <end position="1947"/>
    </location>
</feature>
<feature type="compositionally biased region" description="Basic and acidic residues" evidence="1">
    <location>
        <begin position="5666"/>
        <end position="5685"/>
    </location>
</feature>
<comment type="caution">
    <text evidence="5">The sequence shown here is derived from an EMBL/GenBank/DDBJ whole genome shotgun (WGS) entry which is preliminary data.</text>
</comment>
<feature type="domain" description="DUF7507" evidence="4">
    <location>
        <begin position="5007"/>
        <end position="5103"/>
    </location>
</feature>
<feature type="domain" description="DUF7507" evidence="4">
    <location>
        <begin position="1031"/>
        <end position="1115"/>
    </location>
</feature>
<dbReference type="PANTHER" id="PTHR34819">
    <property type="entry name" value="LARGE CYSTEINE-RICH PERIPLASMIC PROTEIN OMCB"/>
    <property type="match status" value="1"/>
</dbReference>
<feature type="domain" description="DUF7507" evidence="4">
    <location>
        <begin position="3306"/>
        <end position="3405"/>
    </location>
</feature>
<feature type="domain" description="DUF7507" evidence="4">
    <location>
        <begin position="4141"/>
        <end position="4261"/>
    </location>
</feature>
<feature type="region of interest" description="Disordered" evidence="1">
    <location>
        <begin position="2718"/>
        <end position="2748"/>
    </location>
</feature>
<feature type="domain" description="DUF7507" evidence="4">
    <location>
        <begin position="3029"/>
        <end position="3146"/>
    </location>
</feature>
<evidence type="ECO:0000256" key="1">
    <source>
        <dbReference type="SAM" id="MobiDB-lite"/>
    </source>
</evidence>
<feature type="domain" description="DUF7507" evidence="4">
    <location>
        <begin position="2892"/>
        <end position="3006"/>
    </location>
</feature>
<feature type="compositionally biased region" description="Low complexity" evidence="1">
    <location>
        <begin position="4203"/>
        <end position="4214"/>
    </location>
</feature>
<feature type="compositionally biased region" description="Polar residues" evidence="1">
    <location>
        <begin position="2589"/>
        <end position="2601"/>
    </location>
</feature>
<feature type="compositionally biased region" description="Low complexity" evidence="1">
    <location>
        <begin position="2870"/>
        <end position="2885"/>
    </location>
</feature>
<feature type="domain" description="DUF7507" evidence="4">
    <location>
        <begin position="3660"/>
        <end position="3762"/>
    </location>
</feature>
<feature type="region of interest" description="Disordered" evidence="1">
    <location>
        <begin position="2571"/>
        <end position="2601"/>
    </location>
</feature>
<feature type="region of interest" description="Disordered" evidence="1">
    <location>
        <begin position="4198"/>
        <end position="4220"/>
    </location>
</feature>
<reference evidence="5 6" key="1">
    <citation type="submission" date="2020-08" db="EMBL/GenBank/DDBJ databases">
        <title>Genomic Encyclopedia of Type Strains, Phase IV (KMG-IV): sequencing the most valuable type-strain genomes for metagenomic binning, comparative biology and taxonomic classification.</title>
        <authorList>
            <person name="Goeker M."/>
        </authorList>
    </citation>
    <scope>NUCLEOTIDE SEQUENCE [LARGE SCALE GENOMIC DNA]</scope>
    <source>
        <strain evidence="5 6">DSM 101015</strain>
    </source>
</reference>
<evidence type="ECO:0000259" key="3">
    <source>
        <dbReference type="Pfam" id="PF01345"/>
    </source>
</evidence>
<feature type="domain" description="DUF7507" evidence="4">
    <location>
        <begin position="1963"/>
        <end position="2068"/>
    </location>
</feature>
<feature type="region of interest" description="Disordered" evidence="1">
    <location>
        <begin position="2860"/>
        <end position="2886"/>
    </location>
</feature>
<feature type="domain" description="DUF7507" evidence="4">
    <location>
        <begin position="3913"/>
        <end position="4005"/>
    </location>
</feature>
<evidence type="ECO:0000256" key="2">
    <source>
        <dbReference type="SAM" id="SignalP"/>
    </source>
</evidence>
<feature type="domain" description="DUF7507" evidence="4">
    <location>
        <begin position="2089"/>
        <end position="2183"/>
    </location>
</feature>
<feature type="domain" description="DUF7507" evidence="4">
    <location>
        <begin position="4669"/>
        <end position="4764"/>
    </location>
</feature>
<feature type="domain" description="DUF7507" evidence="4">
    <location>
        <begin position="347"/>
        <end position="447"/>
    </location>
</feature>
<dbReference type="OrthoDB" id="9773411at2"/>
<dbReference type="InterPro" id="IPR047589">
    <property type="entry name" value="DUF11_rpt"/>
</dbReference>
<feature type="chain" id="PRO_5031428517" evidence="2">
    <location>
        <begin position="30"/>
        <end position="6180"/>
    </location>
</feature>
<feature type="domain" description="DUF7507" evidence="4">
    <location>
        <begin position="3781"/>
        <end position="3887"/>
    </location>
</feature>
<dbReference type="InterPro" id="IPR051172">
    <property type="entry name" value="Chlamydia_OmcB"/>
</dbReference>
<accession>A0A7W6MBU3</accession>
<feature type="region of interest" description="Disordered" evidence="1">
    <location>
        <begin position="3144"/>
        <end position="3166"/>
    </location>
</feature>
<feature type="region of interest" description="Disordered" evidence="1">
    <location>
        <begin position="3279"/>
        <end position="3298"/>
    </location>
</feature>
<dbReference type="Pfam" id="PF01345">
    <property type="entry name" value="DUF11"/>
    <property type="match status" value="1"/>
</dbReference>
<evidence type="ECO:0000259" key="4">
    <source>
        <dbReference type="Pfam" id="PF24346"/>
    </source>
</evidence>
<dbReference type="InterPro" id="IPR055354">
    <property type="entry name" value="DUF7507"/>
</dbReference>
<keyword evidence="6" id="KW-1185">Reference proteome</keyword>
<feature type="domain" description="DUF7507" evidence="4">
    <location>
        <begin position="464"/>
        <end position="551"/>
    </location>
</feature>
<feature type="region of interest" description="Disordered" evidence="1">
    <location>
        <begin position="5659"/>
        <end position="5688"/>
    </location>
</feature>
<gene>
    <name evidence="5" type="ORF">GGR93_004009</name>
</gene>
<dbReference type="PANTHER" id="PTHR34819:SF3">
    <property type="entry name" value="CELL SURFACE PROTEIN"/>
    <property type="match status" value="1"/>
</dbReference>
<feature type="domain" description="DUF7507" evidence="4">
    <location>
        <begin position="1247"/>
        <end position="1350"/>
    </location>
</feature>
<organism evidence="5 6">
    <name type="scientific">Sulfitobacter noctilucicola</name>
    <dbReference type="NCBI Taxonomy" id="1342301"/>
    <lineage>
        <taxon>Bacteria</taxon>
        <taxon>Pseudomonadati</taxon>
        <taxon>Pseudomonadota</taxon>
        <taxon>Alphaproteobacteria</taxon>
        <taxon>Rhodobacterales</taxon>
        <taxon>Roseobacteraceae</taxon>
        <taxon>Sulfitobacter</taxon>
    </lineage>
</organism>
<feature type="domain" description="DUF7507" evidence="4">
    <location>
        <begin position="231"/>
        <end position="329"/>
    </location>
</feature>
<feature type="domain" description="DUF7507" evidence="4">
    <location>
        <begin position="4900"/>
        <end position="4993"/>
    </location>
</feature>
<dbReference type="RefSeq" id="WP_025053912.1">
    <property type="nucleotide sequence ID" value="NZ_JACIFU010000009.1"/>
</dbReference>
<feature type="domain" description="DUF7507" evidence="4">
    <location>
        <begin position="1494"/>
        <end position="1577"/>
    </location>
</feature>
<feature type="domain" description="DUF7507" evidence="4">
    <location>
        <begin position="2339"/>
        <end position="2453"/>
    </location>
</feature>
<evidence type="ECO:0000313" key="6">
    <source>
        <dbReference type="Proteomes" id="UP000565745"/>
    </source>
</evidence>
<feature type="domain" description="DUF7507" evidence="4">
    <location>
        <begin position="4278"/>
        <end position="4394"/>
    </location>
</feature>
<feature type="domain" description="DUF7507" evidence="4">
    <location>
        <begin position="574"/>
        <end position="666"/>
    </location>
</feature>
<dbReference type="Pfam" id="PF24346">
    <property type="entry name" value="DUF7507"/>
    <property type="match status" value="43"/>
</dbReference>
<dbReference type="NCBIfam" id="TIGR01451">
    <property type="entry name" value="B_ant_repeat"/>
    <property type="match status" value="18"/>
</dbReference>
<keyword evidence="2" id="KW-0732">Signal</keyword>
<dbReference type="Proteomes" id="UP000565745">
    <property type="component" value="Unassembled WGS sequence"/>
</dbReference>
<feature type="domain" description="DUF7507" evidence="4">
    <location>
        <begin position="5120"/>
        <end position="5229"/>
    </location>
</feature>
<feature type="domain" description="DUF7507" evidence="4">
    <location>
        <begin position="2608"/>
        <end position="2723"/>
    </location>
</feature>
<sequence>MMRIFLNRHFIAMALAMVLMLFSTLPSQATDFTRNVPGTSLRLPDEYPQAGGVAIVLVGANGNAYYQFSNPAGAFRGFQYNGTPTEFQGNPFTINNPIDLDCGFSTCSTYFGGAITNIYIRFSAYDGDTQVNGFDEDDITLRINGFTVGNWSDVQTEITDTSGVNSSGFVQGFGNNTFNTGWFSSTNPALLSNILSTGSTVSQVFDADPNDNYWDFRRGSNLSNNNIVTVAPGYTIEKSANVSDFTSVGQTVTYSYIVTNIGSVPIRQLAVTDDKIATVSCDKTEILDTEQGGTADFATCTGTYQITQEDYDAGEVTNVAQAVGVPDFGNLGTLTDTLTIEGPDATPVLFVEKTSTLSAFGEAGTDVPYSFLIRNDGDVTLSNFTVSDTLIPGLTCNVPDLEPNDDFTCTGSYRVTQTDVNNFAADPANELENTVTVSADTPRDGRLTESDSVSLPGPVVNLDLELTKTAVEATYDAVGDILNYRIVLRNAGNVTFPAAPAVSDPLAGTVTCPTGPIAPGNSVTCTASYAILQGDIDSGSVENTAEATITVGPNSDTEQDTAEVTATRSVGLSLDKTLDSASPAQFSATGIALEYDYLLTNTGNVALESVSVTDDKVTVNCPAPTLAPMTSMTCSSTVYSTTQGDLNRGGVTNIASANAVEAGGSNTAVTSNTDQVTVPAVQNPVLELTKTAPVVAPGDFTVGQSVTYTFAVRNAGNVRIDANIGVTQIEITDDKIGTFTCFPAPLTVGQTQTCTRPYILTDDDVDAGFVVNVATASAGATESPQVNAIIAPTFNPAISLSKTTSTASVDGLDDTINYTFEIENTGDARIVEPIVINDPLLSAAPVCNQPADFDPGQSFTCTGVRNNTANGITQAELDSGSVDNSATASFDFVSNGVTSTVTSNESSASVPVTAIPNVELSKTGPATYSALDEELSYTFTVSNPAPGNVTLRSVTVTDPLIPDLNCVLTDIAPGTSQSCTGTYEVTQANIDDETFTNTATVQAQPAQGAQQTDTDDHRADLAAGAGTKTATLDKQASITSFSAIDEQITYVMEVENTGTQTLTNLTVTDILDASFSCTIATLAPGAIDRSCQFEYTISQADIDRGQVDNRATLSSPEIDPQIDDETVLGEERLASYTFDKTAPAGFTAANQPIDFVFVVENTGNVTLTNVSITDPFFGTPYTCTIPSILPGVTDRSCTAQYTTMQEDVNSGSITNTATVTVDAPAGVTDPADQTDTVVIQGPAENAAVVITKASTDGIFTSATDSEVFTFSVRNTGNVTLTGLTVNDSDLGFTCALDDLLPGAEATTCAGGAPALQATKVFDQTNVDLGSYTNNVTVEGSSLGLGTPVSDSDTVTVQGPAQVPALEIDKTTTLSGTFDTLNQQISYNYRVFNRGNITLTSQITVDDNLIANVTCPQPPAAGIPPGDFIDCTATTNITQPNLDAGFVENIATASVTQTVIPQGQGGATQVTVTSPSDTVRIEADQLPRLQIDKRVKAGSAASYSAVGDPVTFEYVVTNIGNVTTTAPITIDDDKIAGTLTCTTAPLAPLGQVTCEQVYNADQTALNDGSVTNIATADTLFDGAAVQSLPDSVTINAVQDPSLAIQKTFTGTNNPNAFDVGDQLSYSIVVTNDGNVTIDGPITLDDNLIEFPAGFSCGTLTNNQLQPNETLTCTATHTVSQNDLDLGSSTNVVSATGSFDDQPVLSPSDNAIYPVDASPSLSLEKLALPVTGGLMMVGDIVEYQYIVRNTGNVGLIEAITIQDDKLGTLACKPEASGTVPPLSTSGENASYSCTHPYELTQADVDAGFVTNNATGRTVYASAGSSPTNVVSPNADATVTITETPELTLVKDLVTALPDGAAADQILTFSMTATNSGNQTLRGVTITDPLIPDLTCTVTPGGAAAPANVVLLPGDALVCSGDYQVSQADVDAQTFSNTAAASGTDPNGVTRGDEATEIVVIEDPQPAMDVEKRTLRPTGPDSDFSAVGETVEFAVSVTNTGNITLQSVVVTDERDVLPASCTVGPIAPGITVDTCRFSYVVEQADIDAINTGGGEIFGGFLNVANATATPINTSLPDFTESGEIFVRGPDREPGMRLTKTADLTQINTAGQTVTYTYRIVNSGNVTLTETPQIDDDKIGQFACAPFPTGGLLPSESYICRQPYEVLQADLDAGGVTNIAVATSSEVDPAPEHTAELTVPIGGDPALSIVKTPSVTQGVTAGEIVTYEYVVTNNGNFTLTDVTLVDSHLSASGTTLLTYDSETLTRDINTTGTSPDNAGPGIWGTLAPGDEVTFTAQYEVTQADVDAAFTLVNSVTATATAPAGLDDPSAQDNASVAVVPRDPSLTVSKTVNTDNITSPAVVGQQVPFTITVVNDGNQTLSAPTLDDTFVDALNQPLDLTLAPTLTSGDTDNDGLLDVGETWTYSARYDLTQQAIDAGGFDNTVTAVAEDQEGLPVSGTDSSEDVVLNDLPMIAVVKTAAIDDGGDGSLDVGDTITYTYVVSNTGNVTVLDITLAETGFDGTGTPPSPLLSAGGSAIGGNASLPDLPVGSGTITYTATYGVTQEDLDAGTISNQAVANGVSPSGDPAEDTSDDNSNLPNASDPTVTVLPTTASMVVEKRADTNSLQSPPMVGDPVRFTITVSNTGNLTLTAPVLTDTLRDADGLPLALDQAPQLTGGDVNSNGSLDVGETWSYQARFDLTQQAIDAEGISNSVRAVANDLAGNTVNDTSDDDAGASDSSGDGNAENDPTAVPITGAPGIALLKTATLNDGGDGSVDVNDTITYVYTVSNTGTQTLFDVTIAETSFSGTGTAPVPAYVSGGANLGGSASVLDLPAGDTPMVFNATYRLTQEDIDEGIVTNQATANARDTDGTAVSDASDPADTAGDAPTDITLPRVPVLQTVKVATPRLNNPPRVGDTIDYRITVANIGNVTLTAPTLDDQLTDAANNPLDLTSGPTFDGGDSNGDGELDVGETWIYSARFVLTQPAIDAGGVSNTVTATANDPEGDAVQDVSSTSDANPAANDPTDTPIARTPLIGLVKTAALDLGPDGIVGEGDRITYTFTLTNLGNVTAYDIALSETNFSGTAALPVPSLISGGAAVGRGAATDLPVGSTPMVFESVYVMTQADVDAGQITNEALASGATLDGTSISDASDDATSGPNANDPTLVQLPRDPGLKVVKTAITSGLSTPAAAGDQITFVITAQNTGNVSLRDVVLSDTFTRRDGTVLSLSPALSGGDGGTSGVLDVGETWEYRATYALLQEDIDAGGVRNTAEVSATALGGFNVSDDSDDGIPGDGNTENDPTEVNVSGAPAITMTKQIGAGAVLPFTAVDQLIPFEFIVTNTGTLTLTAPVTIDDPLIAAQDLGGVACPAPPLAPGASITCTGNYAIEQGDLDLGSFENSATASVTQPLVPANPGDPTTQTVTTDPSGVIIDATQSPVLMATKAIAPASATNFAAVGDEITYLFTVTNTGNVTAPGAVTINDDQIGEGLPCDAGPVAPGDTVSCTHTWTAEQGDIDAGSVVNIATAQTVIDGADVISEEVTATVPAVQMPALLFEKNLTSAQPDTFDTGTVLTYEFILTNDGNVTIDGPITINDTLSADASCPALTDGRLLPGASVTCSGTYTLRTGDLELGSTTNTATASGFIGTEPIESPGDSARYPVGAAPAISLIKNSDPSDVSFAEVDDVIRYSFTVSNTSLVGLTENIFIDDNRIGEPFVCYDAATEGVFGVGESFTCFRDYLVTQDDLDLGSVTNEALATTTFAPGTPNETAIVSQAATKVVEGETNPGIELEKVIVGSPAPAEAGDTLTYRITATNTGNQTLLAVSITDPMVPTLTCTVDDVAADPSVTLAPDEALICEGTYVALQEDVDAQSLINEASVMGQSPQGEDITDTAEVPAQIAEPRPELEVEKAVEPVLSANQPAFSREGDVVQFRLTARNNGNVTLNNVTLEDERTTTPASCTIPSLAPEQENASCIVSYVVTQQDVDAVNGSAPVYGGFLNRATGTGTANTPGQETATAEDELFVRGPDHAPAFSLLKTADVSQVTEAGETITYTYVVTNSGNITLTAQPQVTDDKIANVNCAPVPGAGLAPGDTLQCSATYEVTIEDLDAGGITNIARASSAEVPLPATPGDETDSVTVEAISDPQLLMVKTPNATSDLAVDQVVTYTYTVTNAGNVSLNDVTLDDQHTSAAGTVSLDVAGDTLVTDDGPQGDSSDSGANGTWDRLAPGDIVSFTALYTVTQDDIDAGAPITNTATVSATLPGSPTPITISATRSVTPEEGAPSLETIKTVDLSGTSTPPVAGETLTYTITVENTGNQSVLNLELDDTLRRLDDTIIALSGPPQLTGGDAGEAGVLDVEEIWTYRATHTLTQQDIDAGGVSNQATASGITVEGVEVSDASDDDVPGNGGDNPTVTVIDPMPGIEGEKTLVSGAPEVGSRLEFVIVVRNTGNVTLQSVGVASDRLTRLDNTPLALNGTPTFAGSTLGSSAGVLLPGEEARYRAFYTLVQEDIDAGGVRNSATVTGAPPVGPSITDVTDNGIDSDGNTADDPTTFIIEREPELDLTKRLATGGPVTYSTVGQVLTYNFIVLNSGNVTLPGPIVVSDPRITDNGGSVVCDPVPLGGLRPDARLACLGTYAVIQQDIDDGQIVNVATATTDGTTSDPATETILAQQTPALALTKTPQDLPPEQFITGAQVTYTYVTTNTGNTTIMTPITVSDNLIPATGITCDVFPDAGLLPDETFTCTGVYTVTATDVRLGSVTNIASATDGATITPLTSATIPNGGIPSLSILKSVPEDTTFTELGETLTFSFDVTNDGKRAFAAPVTVSDTLIGQIECFTPTVDDPDLIPGEMVTCTADYSVTQVDLDRGNVLNEAFAQTVFGADDTQVFSPPSNVTVIADITSEISLEKTAAPLPIVGPGQELTYTLTATNTGKQTLRNVVIRDDMLEDFECQQDVLVREAQLICTGTAMVTQDDIDAGSITNTAEVSAVTPQGEGVGTSETLVIETPEPEPSVALSKTASPSPYGEPGSTLTYFFEVRNTGNVTLTDLVVSDIMDPNYACEIETLTPNDVNTDCTFERVITQDDQDSGMLENTASVIGDAPGELTASDEDTLLLVGPTTEGALVVTKTVEQITPVLGAAVPFTLTVANTGNATLRNVIINDEMTNLGGAEITLDAPFARIPETDIGNDDVLSVGEIWTYTATRTLTADDISTGGLSNQVTAIARAPSGRPVLDMSDNGIDDDGNTANDPTVFAIAPPGTPALEVVKTVSSGGTNVGDLVVFTIRAQNTGQVQISNLTIIDTMTRLDGASVTAEVTETAVPNVLNTNESATWQVTHTLTQDDIDAGGLSNTATVSGTGPLGRSAFDISDNGIDDDGNVTDDPTVFLIDGSPADYSILKTVEEVGTMVGEEATFLVTVTNTGGQALTGLTLTDTLTDLEGENPRTLPLVYIGTDEDPTLPRGTLVPGAIATYRATVTLEQSDIDAGGFSNVVTGIATGPDGAPIERVSDDNNEGNDPTIAEIEALPRFEVVKSAEEGEILFPTIERVRFTITVANTGNITQTDIVVTDDLEAFLSPALLMSETYPIELAAEGFGEATANPAFDGVNDINLLGEGAVLAPGETGTITMTIVYATGTGQPGAPNTAAAASEQLLEPAVGEVIVLTTDTDGDGIPDRLESPTADRDGDGIPDREDYDPTGVLYCENDGRILIGGQISVSGNGFTQTGVGTSGPITVVRDGRQGSYQFYATAAGTYTVGITYPTTTLPSQDRLSLGDLDLSTFLPDNPGVIGAGPAGDTGLLTDSSAPANPFYTSFTVEAGDPIVINNNIPVRDCDRITDVNATKTADRQTAVFGETVNFVMSYSNQSEIALSNARFVDQLPAGLIYTPGSARVDGAPVEPLADGRRLEWRGDLGAGETVEIRISARVVRTGRFGVITNRTFVENRFGRPVSNIAEADVRIDPEHVFDCSDVIGRVFHDRNGNGYQDGPGTLRSPIIEDSYQGNGKFGKLDDIPEPDDRSEPGIAGVRLVTPDGILITTDEFGRYSLPCAALPRNIGSNFMLKVDERTLPTGFRITTENPRVVRLTAGKFAKMNFGAEQGQIVDIDLTAQAFAANSAQPKPGLSQAVDNLLSRVKDNDPVLRLTYALAAGETPTMGRERLRAMEALIRQRWRGLGSGKLVIEKTIAKTR</sequence>
<feature type="domain" description="DUF7507" evidence="4">
    <location>
        <begin position="1599"/>
        <end position="1701"/>
    </location>
</feature>
<feature type="domain" description="DUF7507" evidence="4">
    <location>
        <begin position="4555"/>
        <end position="4661"/>
    </location>
</feature>
<feature type="domain" description="DUF7507" evidence="4">
    <location>
        <begin position="3547"/>
        <end position="3640"/>
    </location>
</feature>
<feature type="domain" description="DUF7507" evidence="4">
    <location>
        <begin position="916"/>
        <end position="1013"/>
    </location>
</feature>
<feature type="domain" description="DUF7507" evidence="4">
    <location>
        <begin position="4782"/>
        <end position="4875"/>
    </location>
</feature>
<evidence type="ECO:0000313" key="5">
    <source>
        <dbReference type="EMBL" id="MBB4176201.1"/>
    </source>
</evidence>
<feature type="domain" description="DUF7507" evidence="4">
    <location>
        <begin position="3445"/>
        <end position="3528"/>
    </location>
</feature>
<name>A0A7W6MBU3_9RHOB</name>
<feature type="region of interest" description="Disordered" evidence="1">
    <location>
        <begin position="2994"/>
        <end position="3024"/>
    </location>
</feature>
<dbReference type="EMBL" id="JACIFU010000009">
    <property type="protein sequence ID" value="MBB4176201.1"/>
    <property type="molecule type" value="Genomic_DNA"/>
</dbReference>
<feature type="domain" description="DUF7507" evidence="4">
    <location>
        <begin position="2201"/>
        <end position="2320"/>
    </location>
</feature>
<feature type="domain" description="DUF7507" evidence="4">
    <location>
        <begin position="4423"/>
        <end position="4530"/>
    </location>
</feature>
<feature type="domain" description="DUF7507" evidence="4">
    <location>
        <begin position="1140"/>
        <end position="1226"/>
    </location>
</feature>
<feature type="domain" description="DUF7507" evidence="4">
    <location>
        <begin position="5391"/>
        <end position="5500"/>
    </location>
</feature>
<proteinExistence type="predicted"/>